<protein>
    <recommendedName>
        <fullName evidence="1">non-specific serine/threonine protein kinase</fullName>
        <ecNumber evidence="1">2.7.11.1</ecNumber>
    </recommendedName>
</protein>
<evidence type="ECO:0000256" key="3">
    <source>
        <dbReference type="ARBA" id="ARBA00022777"/>
    </source>
</evidence>
<evidence type="ECO:0000313" key="8">
    <source>
        <dbReference type="Proteomes" id="UP000002051"/>
    </source>
</evidence>
<proteinExistence type="predicted"/>
<evidence type="ECO:0000256" key="5">
    <source>
        <dbReference type="ARBA" id="ARBA00048679"/>
    </source>
</evidence>
<dbReference type="SUPFAM" id="SSF56112">
    <property type="entry name" value="Protein kinase-like (PK-like)"/>
    <property type="match status" value="1"/>
</dbReference>
<evidence type="ECO:0000256" key="2">
    <source>
        <dbReference type="ARBA" id="ARBA00022527"/>
    </source>
</evidence>
<comment type="catalytic activity">
    <reaction evidence="5">
        <text>L-seryl-[protein] + ATP = O-phospho-L-seryl-[protein] + ADP + H(+)</text>
        <dbReference type="Rhea" id="RHEA:17989"/>
        <dbReference type="Rhea" id="RHEA-COMP:9863"/>
        <dbReference type="Rhea" id="RHEA-COMP:11604"/>
        <dbReference type="ChEBI" id="CHEBI:15378"/>
        <dbReference type="ChEBI" id="CHEBI:29999"/>
        <dbReference type="ChEBI" id="CHEBI:30616"/>
        <dbReference type="ChEBI" id="CHEBI:83421"/>
        <dbReference type="ChEBI" id="CHEBI:456216"/>
        <dbReference type="EC" id="2.7.11.1"/>
    </reaction>
</comment>
<reference evidence="6 8" key="1">
    <citation type="journal article" date="2011" name="Nature">
        <title>The Medicago genome provides insight into the evolution of rhizobial symbioses.</title>
        <authorList>
            <person name="Young N.D."/>
            <person name="Debelle F."/>
            <person name="Oldroyd G.E."/>
            <person name="Geurts R."/>
            <person name="Cannon S.B."/>
            <person name="Udvardi M.K."/>
            <person name="Benedito V.A."/>
            <person name="Mayer K.F."/>
            <person name="Gouzy J."/>
            <person name="Schoof H."/>
            <person name="Van de Peer Y."/>
            <person name="Proost S."/>
            <person name="Cook D.R."/>
            <person name="Meyers B.C."/>
            <person name="Spannagl M."/>
            <person name="Cheung F."/>
            <person name="De Mita S."/>
            <person name="Krishnakumar V."/>
            <person name="Gundlach H."/>
            <person name="Zhou S."/>
            <person name="Mudge J."/>
            <person name="Bharti A.K."/>
            <person name="Murray J.D."/>
            <person name="Naoumkina M.A."/>
            <person name="Rosen B."/>
            <person name="Silverstein K.A."/>
            <person name="Tang H."/>
            <person name="Rombauts S."/>
            <person name="Zhao P.X."/>
            <person name="Zhou P."/>
            <person name="Barbe V."/>
            <person name="Bardou P."/>
            <person name="Bechner M."/>
            <person name="Bellec A."/>
            <person name="Berger A."/>
            <person name="Berges H."/>
            <person name="Bidwell S."/>
            <person name="Bisseling T."/>
            <person name="Choisne N."/>
            <person name="Couloux A."/>
            <person name="Denny R."/>
            <person name="Deshpande S."/>
            <person name="Dai X."/>
            <person name="Doyle J.J."/>
            <person name="Dudez A.M."/>
            <person name="Farmer A.D."/>
            <person name="Fouteau S."/>
            <person name="Franken C."/>
            <person name="Gibelin C."/>
            <person name="Gish J."/>
            <person name="Goldstein S."/>
            <person name="Gonzalez A.J."/>
            <person name="Green P.J."/>
            <person name="Hallab A."/>
            <person name="Hartog M."/>
            <person name="Hua A."/>
            <person name="Humphray S.J."/>
            <person name="Jeong D.H."/>
            <person name="Jing Y."/>
            <person name="Jocker A."/>
            <person name="Kenton S.M."/>
            <person name="Kim D.J."/>
            <person name="Klee K."/>
            <person name="Lai H."/>
            <person name="Lang C."/>
            <person name="Lin S."/>
            <person name="Macmil S.L."/>
            <person name="Magdelenat G."/>
            <person name="Matthews L."/>
            <person name="McCorrison J."/>
            <person name="Monaghan E.L."/>
            <person name="Mun J.H."/>
            <person name="Najar F.Z."/>
            <person name="Nicholson C."/>
            <person name="Noirot C."/>
            <person name="O'Bleness M."/>
            <person name="Paule C.R."/>
            <person name="Poulain J."/>
            <person name="Prion F."/>
            <person name="Qin B."/>
            <person name="Qu C."/>
            <person name="Retzel E.F."/>
            <person name="Riddle C."/>
            <person name="Sallet E."/>
            <person name="Samain S."/>
            <person name="Samson N."/>
            <person name="Sanders I."/>
            <person name="Saurat O."/>
            <person name="Scarpelli C."/>
            <person name="Schiex T."/>
            <person name="Segurens B."/>
            <person name="Severin A.J."/>
            <person name="Sherrier D.J."/>
            <person name="Shi R."/>
            <person name="Sims S."/>
            <person name="Singer S.R."/>
            <person name="Sinharoy S."/>
            <person name="Sterck L."/>
            <person name="Viollet A."/>
            <person name="Wang B.B."/>
            <person name="Wang K."/>
            <person name="Wang M."/>
            <person name="Wang X."/>
            <person name="Warfsmann J."/>
            <person name="Weissenbach J."/>
            <person name="White D.D."/>
            <person name="White J.D."/>
            <person name="Wiley G.B."/>
            <person name="Wincker P."/>
            <person name="Xing Y."/>
            <person name="Yang L."/>
            <person name="Yao Z."/>
            <person name="Ying F."/>
            <person name="Zhai J."/>
            <person name="Zhou L."/>
            <person name="Zuber A."/>
            <person name="Denarie J."/>
            <person name="Dixon R.A."/>
            <person name="May G.D."/>
            <person name="Schwartz D.C."/>
            <person name="Rogers J."/>
            <person name="Quetier F."/>
            <person name="Town C.D."/>
            <person name="Roe B.A."/>
        </authorList>
    </citation>
    <scope>NUCLEOTIDE SEQUENCE [LARGE SCALE GENOMIC DNA]</scope>
    <source>
        <strain evidence="6">A17</strain>
        <strain evidence="7 8">cv. Jemalong A17</strain>
    </source>
</reference>
<dbReference type="EC" id="2.7.11.1" evidence="1"/>
<evidence type="ECO:0000313" key="7">
    <source>
        <dbReference type="EnsemblPlants" id="KEH16915"/>
    </source>
</evidence>
<dbReference type="InterPro" id="IPR050588">
    <property type="entry name" value="WNK_Ser-Thr_kinase"/>
</dbReference>
<dbReference type="Gene3D" id="1.10.510.10">
    <property type="entry name" value="Transferase(Phosphotransferase) domain 1"/>
    <property type="match status" value="1"/>
</dbReference>
<dbReference type="HOGENOM" id="CLU_2018665_0_0_1"/>
<reference evidence="7" key="3">
    <citation type="submission" date="2015-06" db="UniProtKB">
        <authorList>
            <consortium name="EnsemblPlants"/>
        </authorList>
    </citation>
    <scope>IDENTIFICATION</scope>
    <source>
        <strain evidence="7">cv. Jemalong A17</strain>
    </source>
</reference>
<dbReference type="PANTHER" id="PTHR13902">
    <property type="entry name" value="SERINE/THREONINE-PROTEIN KINASE WNK WITH NO LYSINE -RELATED"/>
    <property type="match status" value="1"/>
</dbReference>
<keyword evidence="8" id="KW-1185">Reference proteome</keyword>
<evidence type="ECO:0000256" key="4">
    <source>
        <dbReference type="ARBA" id="ARBA00047899"/>
    </source>
</evidence>
<sequence>MFLFFAASAPSCHDATPSCHDFSSATLPSHRATILQKPDFKLTLTTANLPLQHSYPLTLMIFICVCKDDDHGNINFITEVCTSGNLRNYRKKRRHVLIKAFKKWSKQVLEGLDYLHAHDHQGI</sequence>
<evidence type="ECO:0000313" key="6">
    <source>
        <dbReference type="EMBL" id="KEH16915.1"/>
    </source>
</evidence>
<dbReference type="AlphaFoldDB" id="A0A072TTQ4"/>
<name>A0A072TTQ4_MEDTR</name>
<accession>A0A072TTQ4</accession>
<gene>
    <name evidence="6" type="ORF">MTR_0068s0070</name>
</gene>
<keyword evidence="2" id="KW-0723">Serine/threonine-protein kinase</keyword>
<dbReference type="EnsemblPlants" id="KEH16915">
    <property type="protein sequence ID" value="KEH16915"/>
    <property type="gene ID" value="MTR_0068s0070"/>
</dbReference>
<dbReference type="EMBL" id="KL402793">
    <property type="protein sequence ID" value="KEH16915.1"/>
    <property type="molecule type" value="Genomic_DNA"/>
</dbReference>
<keyword evidence="3 6" id="KW-0418">Kinase</keyword>
<dbReference type="InterPro" id="IPR011009">
    <property type="entry name" value="Kinase-like_dom_sf"/>
</dbReference>
<organism evidence="6 8">
    <name type="scientific">Medicago truncatula</name>
    <name type="common">Barrel medic</name>
    <name type="synonym">Medicago tribuloides</name>
    <dbReference type="NCBI Taxonomy" id="3880"/>
    <lineage>
        <taxon>Eukaryota</taxon>
        <taxon>Viridiplantae</taxon>
        <taxon>Streptophyta</taxon>
        <taxon>Embryophyta</taxon>
        <taxon>Tracheophyta</taxon>
        <taxon>Spermatophyta</taxon>
        <taxon>Magnoliopsida</taxon>
        <taxon>eudicotyledons</taxon>
        <taxon>Gunneridae</taxon>
        <taxon>Pentapetalae</taxon>
        <taxon>rosids</taxon>
        <taxon>fabids</taxon>
        <taxon>Fabales</taxon>
        <taxon>Fabaceae</taxon>
        <taxon>Papilionoideae</taxon>
        <taxon>50 kb inversion clade</taxon>
        <taxon>NPAAA clade</taxon>
        <taxon>Hologalegina</taxon>
        <taxon>IRL clade</taxon>
        <taxon>Trifolieae</taxon>
        <taxon>Medicago</taxon>
    </lineage>
</organism>
<reference evidence="6 8" key="2">
    <citation type="journal article" date="2014" name="BMC Genomics">
        <title>An improved genome release (version Mt4.0) for the model legume Medicago truncatula.</title>
        <authorList>
            <person name="Tang H."/>
            <person name="Krishnakumar V."/>
            <person name="Bidwell S."/>
            <person name="Rosen B."/>
            <person name="Chan A."/>
            <person name="Zhou S."/>
            <person name="Gentzbittel L."/>
            <person name="Childs K.L."/>
            <person name="Yandell M."/>
            <person name="Gundlach H."/>
            <person name="Mayer K.F."/>
            <person name="Schwartz D.C."/>
            <person name="Town C.D."/>
        </authorList>
    </citation>
    <scope>GENOME REANNOTATION</scope>
    <source>
        <strain evidence="6">A17</strain>
        <strain evidence="7 8">cv. Jemalong A17</strain>
    </source>
</reference>
<dbReference type="GO" id="GO:0004674">
    <property type="term" value="F:protein serine/threonine kinase activity"/>
    <property type="evidence" value="ECO:0007669"/>
    <property type="project" value="UniProtKB-KW"/>
</dbReference>
<dbReference type="Proteomes" id="UP000002051">
    <property type="component" value="Unassembled WGS sequence"/>
</dbReference>
<evidence type="ECO:0000256" key="1">
    <source>
        <dbReference type="ARBA" id="ARBA00012513"/>
    </source>
</evidence>
<keyword evidence="3 6" id="KW-0808">Transferase</keyword>
<comment type="catalytic activity">
    <reaction evidence="4">
        <text>L-threonyl-[protein] + ATP = O-phospho-L-threonyl-[protein] + ADP + H(+)</text>
        <dbReference type="Rhea" id="RHEA:46608"/>
        <dbReference type="Rhea" id="RHEA-COMP:11060"/>
        <dbReference type="Rhea" id="RHEA-COMP:11605"/>
        <dbReference type="ChEBI" id="CHEBI:15378"/>
        <dbReference type="ChEBI" id="CHEBI:30013"/>
        <dbReference type="ChEBI" id="CHEBI:30616"/>
        <dbReference type="ChEBI" id="CHEBI:61977"/>
        <dbReference type="ChEBI" id="CHEBI:456216"/>
        <dbReference type="EC" id="2.7.11.1"/>
    </reaction>
</comment>